<dbReference type="CDD" id="cd00093">
    <property type="entry name" value="HTH_XRE"/>
    <property type="match status" value="1"/>
</dbReference>
<keyword evidence="3" id="KW-1185">Reference proteome</keyword>
<dbReference type="AlphaFoldDB" id="A0A7W4P0L9"/>
<feature type="domain" description="HTH cro/C1-type" evidence="1">
    <location>
        <begin position="23"/>
        <end position="58"/>
    </location>
</feature>
<accession>A0A7W4P0L9</accession>
<comment type="caution">
    <text evidence="2">The sequence shown here is derived from an EMBL/GenBank/DDBJ whole genome shotgun (WGS) entry which is preliminary data.</text>
</comment>
<dbReference type="RefSeq" id="WP_182977446.1">
    <property type="nucleotide sequence ID" value="NZ_BAABGB010000014.1"/>
</dbReference>
<dbReference type="InterPro" id="IPR001387">
    <property type="entry name" value="Cro/C1-type_HTH"/>
</dbReference>
<dbReference type="PROSITE" id="PS50943">
    <property type="entry name" value="HTH_CROC1"/>
    <property type="match status" value="1"/>
</dbReference>
<dbReference type="SUPFAM" id="SSF47413">
    <property type="entry name" value="lambda repressor-like DNA-binding domains"/>
    <property type="match status" value="1"/>
</dbReference>
<dbReference type="InterPro" id="IPR010982">
    <property type="entry name" value="Lambda_DNA-bd_dom_sf"/>
</dbReference>
<protein>
    <recommendedName>
        <fullName evidence="1">HTH cro/C1-type domain-containing protein</fullName>
    </recommendedName>
</protein>
<reference evidence="2 3" key="1">
    <citation type="submission" date="2020-04" db="EMBL/GenBank/DDBJ databases">
        <title>Description of novel Gluconacetobacter.</title>
        <authorList>
            <person name="Sombolestani A."/>
        </authorList>
    </citation>
    <scope>NUCLEOTIDE SEQUENCE [LARGE SCALE GENOMIC DNA]</scope>
    <source>
        <strain evidence="2 3">LMG 27724</strain>
    </source>
</reference>
<dbReference type="Proteomes" id="UP000577891">
    <property type="component" value="Unassembled WGS sequence"/>
</dbReference>
<gene>
    <name evidence="2" type="ORF">HLH35_01575</name>
</gene>
<evidence type="ECO:0000313" key="2">
    <source>
        <dbReference type="EMBL" id="MBB2170818.1"/>
    </source>
</evidence>
<dbReference type="GO" id="GO:0003677">
    <property type="term" value="F:DNA binding"/>
    <property type="evidence" value="ECO:0007669"/>
    <property type="project" value="InterPro"/>
</dbReference>
<organism evidence="2 3">
    <name type="scientific">Gluconacetobacter asukensis</name>
    <dbReference type="NCBI Taxonomy" id="1017181"/>
    <lineage>
        <taxon>Bacteria</taxon>
        <taxon>Pseudomonadati</taxon>
        <taxon>Pseudomonadota</taxon>
        <taxon>Alphaproteobacteria</taxon>
        <taxon>Acetobacterales</taxon>
        <taxon>Acetobacteraceae</taxon>
        <taxon>Gluconacetobacter</taxon>
    </lineage>
</organism>
<dbReference type="Gene3D" id="1.10.260.40">
    <property type="entry name" value="lambda repressor-like DNA-binding domains"/>
    <property type="match status" value="1"/>
</dbReference>
<sequence>MTEATEIRRRARSEIAHALGARIRSKREIMGLTTGELGRAIEVTGNAIIQYESGRAAPETGAT</sequence>
<name>A0A7W4P0L9_9PROT</name>
<evidence type="ECO:0000313" key="3">
    <source>
        <dbReference type="Proteomes" id="UP000577891"/>
    </source>
</evidence>
<dbReference type="EMBL" id="JABEQE010000001">
    <property type="protein sequence ID" value="MBB2170818.1"/>
    <property type="molecule type" value="Genomic_DNA"/>
</dbReference>
<proteinExistence type="predicted"/>
<evidence type="ECO:0000259" key="1">
    <source>
        <dbReference type="PROSITE" id="PS50943"/>
    </source>
</evidence>